<dbReference type="InterPro" id="IPR010723">
    <property type="entry name" value="HemN_C"/>
</dbReference>
<dbReference type="Pfam" id="PF06969">
    <property type="entry name" value="HemN_C"/>
    <property type="match status" value="1"/>
</dbReference>
<name>A0A9D1HIB7_9FIRM</name>
<dbReference type="NCBIfam" id="TIGR00539">
    <property type="entry name" value="hemN_rel"/>
    <property type="match status" value="1"/>
</dbReference>
<evidence type="ECO:0000313" key="11">
    <source>
        <dbReference type="EMBL" id="HIU02677.1"/>
    </source>
</evidence>
<keyword evidence="9" id="KW-0004">4Fe-4S</keyword>
<reference evidence="11" key="1">
    <citation type="submission" date="2020-10" db="EMBL/GenBank/DDBJ databases">
        <authorList>
            <person name="Gilroy R."/>
        </authorList>
    </citation>
    <scope>NUCLEOTIDE SEQUENCE</scope>
    <source>
        <strain evidence="11">CHK187-14744</strain>
    </source>
</reference>
<dbReference type="GO" id="GO:0004109">
    <property type="term" value="F:coproporphyrinogen oxidase activity"/>
    <property type="evidence" value="ECO:0007669"/>
    <property type="project" value="InterPro"/>
</dbReference>
<evidence type="ECO:0000256" key="3">
    <source>
        <dbReference type="ARBA" id="ARBA00022617"/>
    </source>
</evidence>
<dbReference type="InterPro" id="IPR034505">
    <property type="entry name" value="Coproporphyrinogen-III_oxidase"/>
</dbReference>
<keyword evidence="3 9" id="KW-0349">Heme</keyword>
<evidence type="ECO:0000256" key="5">
    <source>
        <dbReference type="ARBA" id="ARBA00022723"/>
    </source>
</evidence>
<dbReference type="GO" id="GO:0046872">
    <property type="term" value="F:metal ion binding"/>
    <property type="evidence" value="ECO:0007669"/>
    <property type="project" value="UniProtKB-UniRule"/>
</dbReference>
<dbReference type="SFLD" id="SFLDG01082">
    <property type="entry name" value="B12-binding_domain_containing"/>
    <property type="match status" value="1"/>
</dbReference>
<keyword evidence="6 9" id="KW-0408">Iron</keyword>
<dbReference type="GO" id="GO:0005737">
    <property type="term" value="C:cytoplasm"/>
    <property type="evidence" value="ECO:0007669"/>
    <property type="project" value="UniProtKB-SubCell"/>
</dbReference>
<evidence type="ECO:0000256" key="8">
    <source>
        <dbReference type="ARBA" id="ARBA00023186"/>
    </source>
</evidence>
<sequence length="398" mass="45354">MEIYIHIPFCVRKCAYCDFLSAPGDEEAKERYVQALCREIDTAGAFAGSEGKKRVETIFFGGGTPSLLTLPQMSRIMEHILNVYDLADGAEITVEANPGTLSEEKLKGFKALGINRLSLGLQSADDRELTRLGRIHTYEDFKQTFRLARKSGFDDLNVDIMSALPGQTLSSYIKTLEKVTGFEPEHISAYSLIIEPGTAFEKLYEAGRLNLPSEEEERRMYELTGEWLGRKGYERYEISNYARPGMMCRHNVGYWVRKDYRGFGLGAASLLDPVRFSNPSDMHTYLALYGDDETIARRLQKGFLAVRDTFEEWEILSILRQMEEFMFLGLRMCRGISEKRFLETFGVSVSDIYGTVIQEHIQEGRLKRRTDEGHNIWLALTPEGISVSNRVMADFLLD</sequence>
<gene>
    <name evidence="11" type="ORF">IAB63_05440</name>
</gene>
<dbReference type="PANTHER" id="PTHR13932:SF5">
    <property type="entry name" value="RADICAL S-ADENOSYL METHIONINE DOMAIN-CONTAINING PROTEIN 1, MITOCHONDRIAL"/>
    <property type="match status" value="1"/>
</dbReference>
<evidence type="ECO:0000256" key="9">
    <source>
        <dbReference type="RuleBase" id="RU364116"/>
    </source>
</evidence>
<keyword evidence="5 9" id="KW-0479">Metal-binding</keyword>
<dbReference type="SMART" id="SM00729">
    <property type="entry name" value="Elp3"/>
    <property type="match status" value="1"/>
</dbReference>
<evidence type="ECO:0000256" key="4">
    <source>
        <dbReference type="ARBA" id="ARBA00022691"/>
    </source>
</evidence>
<dbReference type="EMBL" id="DVLT01000037">
    <property type="protein sequence ID" value="HIU02677.1"/>
    <property type="molecule type" value="Genomic_DNA"/>
</dbReference>
<keyword evidence="9" id="KW-0963">Cytoplasm</keyword>
<evidence type="ECO:0000256" key="1">
    <source>
        <dbReference type="ARBA" id="ARBA00006100"/>
    </source>
</evidence>
<dbReference type="InterPro" id="IPR007197">
    <property type="entry name" value="rSAM"/>
</dbReference>
<proteinExistence type="inferred from homology"/>
<comment type="caution">
    <text evidence="11">The sequence shown here is derived from an EMBL/GenBank/DDBJ whole genome shotgun (WGS) entry which is preliminary data.</text>
</comment>
<dbReference type="InterPro" id="IPR058240">
    <property type="entry name" value="rSAM_sf"/>
</dbReference>
<keyword evidence="7 9" id="KW-0411">Iron-sulfur</keyword>
<protein>
    <recommendedName>
        <fullName evidence="2 9">Heme chaperone HemW</fullName>
    </recommendedName>
</protein>
<dbReference type="SUPFAM" id="SSF102114">
    <property type="entry name" value="Radical SAM enzymes"/>
    <property type="match status" value="1"/>
</dbReference>
<dbReference type="SFLD" id="SFLDG01065">
    <property type="entry name" value="anaerobic_coproporphyrinogen-I"/>
    <property type="match status" value="1"/>
</dbReference>
<comment type="function">
    <text evidence="9">Probably acts as a heme chaperone, transferring heme to an unknown acceptor. Binds one molecule of heme per monomer, possibly covalently. Binds 1 [4Fe-4S] cluster. The cluster is coordinated with 3 cysteines and an exchangeable S-adenosyl-L-methionine.</text>
</comment>
<dbReference type="Gene3D" id="3.20.20.70">
    <property type="entry name" value="Aldolase class I"/>
    <property type="match status" value="1"/>
</dbReference>
<dbReference type="SFLD" id="SFLDF00562">
    <property type="entry name" value="HemN-like__clustered_with_heat"/>
    <property type="match status" value="1"/>
</dbReference>
<dbReference type="PANTHER" id="PTHR13932">
    <property type="entry name" value="COPROPORPHYRINIGEN III OXIDASE"/>
    <property type="match status" value="1"/>
</dbReference>
<dbReference type="Proteomes" id="UP000824164">
    <property type="component" value="Unassembled WGS sequence"/>
</dbReference>
<dbReference type="InterPro" id="IPR006638">
    <property type="entry name" value="Elp3/MiaA/NifB-like_rSAM"/>
</dbReference>
<keyword evidence="4 9" id="KW-0949">S-adenosyl-L-methionine</keyword>
<evidence type="ECO:0000259" key="10">
    <source>
        <dbReference type="PROSITE" id="PS51918"/>
    </source>
</evidence>
<dbReference type="Pfam" id="PF04055">
    <property type="entry name" value="Radical_SAM"/>
    <property type="match status" value="1"/>
</dbReference>
<accession>A0A9D1HIB7</accession>
<dbReference type="SFLD" id="SFLDS00029">
    <property type="entry name" value="Radical_SAM"/>
    <property type="match status" value="1"/>
</dbReference>
<dbReference type="CDD" id="cd01335">
    <property type="entry name" value="Radical_SAM"/>
    <property type="match status" value="1"/>
</dbReference>
<dbReference type="GO" id="GO:0006779">
    <property type="term" value="P:porphyrin-containing compound biosynthetic process"/>
    <property type="evidence" value="ECO:0007669"/>
    <property type="project" value="InterPro"/>
</dbReference>
<reference evidence="11" key="2">
    <citation type="journal article" date="2021" name="PeerJ">
        <title>Extensive microbial diversity within the chicken gut microbiome revealed by metagenomics and culture.</title>
        <authorList>
            <person name="Gilroy R."/>
            <person name="Ravi A."/>
            <person name="Getino M."/>
            <person name="Pursley I."/>
            <person name="Horton D.L."/>
            <person name="Alikhan N.F."/>
            <person name="Baker D."/>
            <person name="Gharbi K."/>
            <person name="Hall N."/>
            <person name="Watson M."/>
            <person name="Adriaenssens E.M."/>
            <person name="Foster-Nyarko E."/>
            <person name="Jarju S."/>
            <person name="Secka A."/>
            <person name="Antonio M."/>
            <person name="Oren A."/>
            <person name="Chaudhuri R.R."/>
            <person name="La Ragione R."/>
            <person name="Hildebrand F."/>
            <person name="Pallen M.J."/>
        </authorList>
    </citation>
    <scope>NUCLEOTIDE SEQUENCE</scope>
    <source>
        <strain evidence="11">CHK187-14744</strain>
    </source>
</reference>
<organism evidence="11 12">
    <name type="scientific">Candidatus Onthocola gallistercoris</name>
    <dbReference type="NCBI Taxonomy" id="2840876"/>
    <lineage>
        <taxon>Bacteria</taxon>
        <taxon>Bacillati</taxon>
        <taxon>Bacillota</taxon>
        <taxon>Bacilli</taxon>
        <taxon>Candidatus Onthocola</taxon>
    </lineage>
</organism>
<dbReference type="GO" id="GO:0051539">
    <property type="term" value="F:4 iron, 4 sulfur cluster binding"/>
    <property type="evidence" value="ECO:0007669"/>
    <property type="project" value="UniProtKB-UniRule"/>
</dbReference>
<dbReference type="InterPro" id="IPR004559">
    <property type="entry name" value="HemW-like"/>
</dbReference>
<comment type="similarity">
    <text evidence="1">Belongs to the anaerobic coproporphyrinogen-III oxidase family. HemW subfamily.</text>
</comment>
<dbReference type="InterPro" id="IPR013785">
    <property type="entry name" value="Aldolase_TIM"/>
</dbReference>
<evidence type="ECO:0000256" key="6">
    <source>
        <dbReference type="ARBA" id="ARBA00023004"/>
    </source>
</evidence>
<dbReference type="AlphaFoldDB" id="A0A9D1HIB7"/>
<keyword evidence="8 9" id="KW-0143">Chaperone</keyword>
<dbReference type="PROSITE" id="PS51918">
    <property type="entry name" value="RADICAL_SAM"/>
    <property type="match status" value="1"/>
</dbReference>
<evidence type="ECO:0000313" key="12">
    <source>
        <dbReference type="Proteomes" id="UP000824164"/>
    </source>
</evidence>
<evidence type="ECO:0000256" key="7">
    <source>
        <dbReference type="ARBA" id="ARBA00023014"/>
    </source>
</evidence>
<dbReference type="SFLD" id="SFLDF00288">
    <property type="entry name" value="HemN-like__clustered_with_nucl"/>
    <property type="match status" value="1"/>
</dbReference>
<evidence type="ECO:0000256" key="2">
    <source>
        <dbReference type="ARBA" id="ARBA00017228"/>
    </source>
</evidence>
<feature type="domain" description="Radical SAM core" evidence="10">
    <location>
        <begin position="1"/>
        <end position="234"/>
    </location>
</feature>
<comment type="subcellular location">
    <subcellularLocation>
        <location evidence="9">Cytoplasm</location>
    </subcellularLocation>
</comment>